<evidence type="ECO:0000313" key="2">
    <source>
        <dbReference type="EMBL" id="RIB01896.1"/>
    </source>
</evidence>
<dbReference type="PANTHER" id="PTHR43628">
    <property type="entry name" value="ACTIVATOR OF C KINASE PROTEIN 1-RELATED"/>
    <property type="match status" value="1"/>
</dbReference>
<dbReference type="SUPFAM" id="SSF81901">
    <property type="entry name" value="HCP-like"/>
    <property type="match status" value="2"/>
</dbReference>
<dbReference type="GO" id="GO:0005524">
    <property type="term" value="F:ATP binding"/>
    <property type="evidence" value="ECO:0007669"/>
    <property type="project" value="InterPro"/>
</dbReference>
<dbReference type="AlphaFoldDB" id="A0A397U4A9"/>
<dbReference type="Pfam" id="PF08238">
    <property type="entry name" value="Sel1"/>
    <property type="match status" value="7"/>
</dbReference>
<organism evidence="2 3">
    <name type="scientific">Gigaspora rosea</name>
    <dbReference type="NCBI Taxonomy" id="44941"/>
    <lineage>
        <taxon>Eukaryota</taxon>
        <taxon>Fungi</taxon>
        <taxon>Fungi incertae sedis</taxon>
        <taxon>Mucoromycota</taxon>
        <taxon>Glomeromycotina</taxon>
        <taxon>Glomeromycetes</taxon>
        <taxon>Diversisporales</taxon>
        <taxon>Gigasporaceae</taxon>
        <taxon>Gigaspora</taxon>
    </lineage>
</organism>
<protein>
    <recommendedName>
        <fullName evidence="1">Protein kinase domain-containing protein</fullName>
    </recommendedName>
</protein>
<evidence type="ECO:0000313" key="3">
    <source>
        <dbReference type="Proteomes" id="UP000266673"/>
    </source>
</evidence>
<sequence>MNYNNSIYHENSANLDSYDLGYNYQRDIGVEKDERKAFIYYQKSAEIGDVNGIFQVGYCYRNGTGIEKDEHKAFIYYQKCSEMGDALGMRNVGYCYQHGIGVEKNEQKAFIYYQKSAEMGNIDGIYQTGYCYQNGIGVEKDEHKAFIYYQKSSELWHAKGHSKVEKDEHKAFIYFQKSADMDDVRGTYQVAYCYNYGIGVEKNIKKAFEYYQKSADMEYVDGIYNVGRCYENGIGVEKDIVKAFGYYQKSSYMGHIDGIRQLIDSYVTSQGWTSGNMDIDELMIVLGIFNFNPLNMMRLKGCSLEIYGLTQNTETKEFMMVFQYANKGNLREFLKSEFTKLNWEEKLWHLLDISKDLARIHEAEYIHGDFHSGNILLHQYISNIKCYIADLGLSRKKNDFSKGNIYGVMPYIAPEVLIDGNFTQAADIYGFGVIMAEMSTGERPYDGYLFDKELAIKICRGLRP</sequence>
<feature type="domain" description="Protein kinase" evidence="1">
    <location>
        <begin position="190"/>
        <end position="464"/>
    </location>
</feature>
<reference evidence="2 3" key="1">
    <citation type="submission" date="2018-06" db="EMBL/GenBank/DDBJ databases">
        <title>Comparative genomics reveals the genomic features of Rhizophagus irregularis, R. cerebriforme, R. diaphanum and Gigaspora rosea, and their symbiotic lifestyle signature.</title>
        <authorList>
            <person name="Morin E."/>
            <person name="San Clemente H."/>
            <person name="Chen E.C.H."/>
            <person name="De La Providencia I."/>
            <person name="Hainaut M."/>
            <person name="Kuo A."/>
            <person name="Kohler A."/>
            <person name="Murat C."/>
            <person name="Tang N."/>
            <person name="Roy S."/>
            <person name="Loubradou J."/>
            <person name="Henrissat B."/>
            <person name="Grigoriev I.V."/>
            <person name="Corradi N."/>
            <person name="Roux C."/>
            <person name="Martin F.M."/>
        </authorList>
    </citation>
    <scope>NUCLEOTIDE SEQUENCE [LARGE SCALE GENOMIC DNA]</scope>
    <source>
        <strain evidence="2 3">DAOM 194757</strain>
    </source>
</reference>
<keyword evidence="3" id="KW-1185">Reference proteome</keyword>
<comment type="caution">
    <text evidence="2">The sequence shown here is derived from an EMBL/GenBank/DDBJ whole genome shotgun (WGS) entry which is preliminary data.</text>
</comment>
<dbReference type="SMART" id="SM00671">
    <property type="entry name" value="SEL1"/>
    <property type="match status" value="7"/>
</dbReference>
<dbReference type="InterPro" id="IPR006597">
    <property type="entry name" value="Sel1-like"/>
</dbReference>
<dbReference type="Gene3D" id="1.10.510.10">
    <property type="entry name" value="Transferase(Phosphotransferase) domain 1"/>
    <property type="match status" value="1"/>
</dbReference>
<dbReference type="OrthoDB" id="2447031at2759"/>
<dbReference type="PROSITE" id="PS50011">
    <property type="entry name" value="PROTEIN_KINASE_DOM"/>
    <property type="match status" value="1"/>
</dbReference>
<name>A0A397U4A9_9GLOM</name>
<evidence type="ECO:0000259" key="1">
    <source>
        <dbReference type="PROSITE" id="PS50011"/>
    </source>
</evidence>
<dbReference type="InterPro" id="IPR011009">
    <property type="entry name" value="Kinase-like_dom_sf"/>
</dbReference>
<dbReference type="Proteomes" id="UP000266673">
    <property type="component" value="Unassembled WGS sequence"/>
</dbReference>
<dbReference type="GO" id="GO:0004672">
    <property type="term" value="F:protein kinase activity"/>
    <property type="evidence" value="ECO:0007669"/>
    <property type="project" value="InterPro"/>
</dbReference>
<dbReference type="InterPro" id="IPR000719">
    <property type="entry name" value="Prot_kinase_dom"/>
</dbReference>
<gene>
    <name evidence="2" type="ORF">C2G38_2229356</name>
</gene>
<accession>A0A397U4A9</accession>
<dbReference type="Gene3D" id="1.25.40.10">
    <property type="entry name" value="Tetratricopeptide repeat domain"/>
    <property type="match status" value="2"/>
</dbReference>
<dbReference type="STRING" id="44941.A0A397U4A9"/>
<dbReference type="EMBL" id="QKWP01002893">
    <property type="protein sequence ID" value="RIB01896.1"/>
    <property type="molecule type" value="Genomic_DNA"/>
</dbReference>
<dbReference type="Pfam" id="PF07714">
    <property type="entry name" value="PK_Tyr_Ser-Thr"/>
    <property type="match status" value="1"/>
</dbReference>
<dbReference type="InterPro" id="IPR052945">
    <property type="entry name" value="Mitotic_Regulator"/>
</dbReference>
<dbReference type="SUPFAM" id="SSF56112">
    <property type="entry name" value="Protein kinase-like (PK-like)"/>
    <property type="match status" value="1"/>
</dbReference>
<dbReference type="InterPro" id="IPR011990">
    <property type="entry name" value="TPR-like_helical_dom_sf"/>
</dbReference>
<proteinExistence type="predicted"/>
<dbReference type="InterPro" id="IPR001245">
    <property type="entry name" value="Ser-Thr/Tyr_kinase_cat_dom"/>
</dbReference>
<dbReference type="PANTHER" id="PTHR43628:SF1">
    <property type="entry name" value="CHITIN SYNTHASE REGULATORY FACTOR 2-RELATED"/>
    <property type="match status" value="1"/>
</dbReference>